<dbReference type="Proteomes" id="UP000813824">
    <property type="component" value="Unassembled WGS sequence"/>
</dbReference>
<evidence type="ECO:0000313" key="7">
    <source>
        <dbReference type="Proteomes" id="UP000813824"/>
    </source>
</evidence>
<protein>
    <recommendedName>
        <fullName evidence="5">HMG box domain-containing protein</fullName>
    </recommendedName>
</protein>
<comment type="caution">
    <text evidence="6">The sequence shown here is derived from an EMBL/GenBank/DDBJ whole genome shotgun (WGS) entry which is preliminary data.</text>
</comment>
<dbReference type="OrthoDB" id="6247875at2759"/>
<dbReference type="PANTHER" id="PTHR45789:SF2">
    <property type="entry name" value="FI18025P1"/>
    <property type="match status" value="1"/>
</dbReference>
<dbReference type="Gene3D" id="1.10.30.10">
    <property type="entry name" value="High mobility group box domain"/>
    <property type="match status" value="1"/>
</dbReference>
<feature type="region of interest" description="Disordered" evidence="4">
    <location>
        <begin position="227"/>
        <end position="307"/>
    </location>
</feature>
<dbReference type="SUPFAM" id="SSF47095">
    <property type="entry name" value="HMG-box"/>
    <property type="match status" value="1"/>
</dbReference>
<dbReference type="InterPro" id="IPR036910">
    <property type="entry name" value="HMG_box_dom_sf"/>
</dbReference>
<evidence type="ECO:0000259" key="5">
    <source>
        <dbReference type="PROSITE" id="PS50118"/>
    </source>
</evidence>
<dbReference type="InterPro" id="IPR009071">
    <property type="entry name" value="HMG_box_dom"/>
</dbReference>
<name>A0A8K0UEN1_9AGAR</name>
<dbReference type="EMBL" id="JAEVFJ010000049">
    <property type="protein sequence ID" value="KAH8082812.1"/>
    <property type="molecule type" value="Genomic_DNA"/>
</dbReference>
<organism evidence="6 7">
    <name type="scientific">Cristinia sonorae</name>
    <dbReference type="NCBI Taxonomy" id="1940300"/>
    <lineage>
        <taxon>Eukaryota</taxon>
        <taxon>Fungi</taxon>
        <taxon>Dikarya</taxon>
        <taxon>Basidiomycota</taxon>
        <taxon>Agaricomycotina</taxon>
        <taxon>Agaricomycetes</taxon>
        <taxon>Agaricomycetidae</taxon>
        <taxon>Agaricales</taxon>
        <taxon>Pleurotineae</taxon>
        <taxon>Stephanosporaceae</taxon>
        <taxon>Cristinia</taxon>
    </lineage>
</organism>
<evidence type="ECO:0000256" key="3">
    <source>
        <dbReference type="PROSITE-ProRule" id="PRU00267"/>
    </source>
</evidence>
<dbReference type="Pfam" id="PF00505">
    <property type="entry name" value="HMG_box"/>
    <property type="match status" value="1"/>
</dbReference>
<proteinExistence type="predicted"/>
<feature type="compositionally biased region" description="Basic and acidic residues" evidence="4">
    <location>
        <begin position="159"/>
        <end position="171"/>
    </location>
</feature>
<feature type="DNA-binding region" description="HMG box" evidence="3">
    <location>
        <begin position="67"/>
        <end position="136"/>
    </location>
</feature>
<dbReference type="AlphaFoldDB" id="A0A8K0UEN1"/>
<feature type="domain" description="HMG box" evidence="5">
    <location>
        <begin position="67"/>
        <end position="136"/>
    </location>
</feature>
<dbReference type="SMART" id="SM00398">
    <property type="entry name" value="HMG"/>
    <property type="match status" value="1"/>
</dbReference>
<gene>
    <name evidence="6" type="ORF">BXZ70DRAFT_585957</name>
</gene>
<dbReference type="PANTHER" id="PTHR45789">
    <property type="entry name" value="FI18025P1"/>
    <property type="match status" value="1"/>
</dbReference>
<dbReference type="GO" id="GO:0005634">
    <property type="term" value="C:nucleus"/>
    <property type="evidence" value="ECO:0007669"/>
    <property type="project" value="UniProtKB-UniRule"/>
</dbReference>
<dbReference type="PROSITE" id="PS50118">
    <property type="entry name" value="HMG_BOX_2"/>
    <property type="match status" value="1"/>
</dbReference>
<keyword evidence="2 3" id="KW-0539">Nucleus</keyword>
<sequence>MPPLVDNPYPSMTFTFSAEMTPITYSTDPTGFEVVPETGDDQFSPPTSPSLGPIRGSHSKKRDASYIPRPPNAFILFRSSFIRAQHIPGKIEGNHSALSKIIGKYWKALPREEKEVWEAKAIVAQAEHRKKYPDWRFRPGANALAKVKDGPRKRTNRKGRGEAEKEERSRDNRCAKIADLLVAGKKGADLEVAIEEYDYKHNSETNVKKESGGLVLVQFEGGVKPSVATPAPAPAQRSIPAPQPTTADAAPRKLSRSLSPDAAHDLRFKTPLTAMFKRSSSAPAPRTRTDAGEQALASPGPQTTPSPIVAHVVEPRAGNDSDITDAVSSTRLLHVKLPAPTQSAPDSNPAVANFSPPGGTPAQNLWPQTFITTYSDIDTYSPSVQSFDSDLESNASPVQSPLAYTFDIAGDPDSAGSLAFNANASPHPSSGNAGFSNLQSSYSSLKGWADDAALKRHHSFNYGPAPSFLSGHPSPMVYDPDSVMKDAFAAASSAAYEDWGVAFTSSDSYRFTSARDIQSLQLYAQGWQQFARRQDDGSRLLC</sequence>
<evidence type="ECO:0000256" key="2">
    <source>
        <dbReference type="ARBA" id="ARBA00023242"/>
    </source>
</evidence>
<dbReference type="InterPro" id="IPR051356">
    <property type="entry name" value="SOX/SOX-like_TF"/>
</dbReference>
<evidence type="ECO:0000313" key="6">
    <source>
        <dbReference type="EMBL" id="KAH8082812.1"/>
    </source>
</evidence>
<accession>A0A8K0UEN1</accession>
<evidence type="ECO:0000256" key="4">
    <source>
        <dbReference type="SAM" id="MobiDB-lite"/>
    </source>
</evidence>
<feature type="region of interest" description="Disordered" evidence="4">
    <location>
        <begin position="37"/>
        <end position="65"/>
    </location>
</feature>
<reference evidence="6" key="1">
    <citation type="journal article" date="2021" name="New Phytol.">
        <title>Evolutionary innovations through gain and loss of genes in the ectomycorrhizal Boletales.</title>
        <authorList>
            <person name="Wu G."/>
            <person name="Miyauchi S."/>
            <person name="Morin E."/>
            <person name="Kuo A."/>
            <person name="Drula E."/>
            <person name="Varga T."/>
            <person name="Kohler A."/>
            <person name="Feng B."/>
            <person name="Cao Y."/>
            <person name="Lipzen A."/>
            <person name="Daum C."/>
            <person name="Hundley H."/>
            <person name="Pangilinan J."/>
            <person name="Johnson J."/>
            <person name="Barry K."/>
            <person name="LaButti K."/>
            <person name="Ng V."/>
            <person name="Ahrendt S."/>
            <person name="Min B."/>
            <person name="Choi I.G."/>
            <person name="Park H."/>
            <person name="Plett J.M."/>
            <person name="Magnuson J."/>
            <person name="Spatafora J.W."/>
            <person name="Nagy L.G."/>
            <person name="Henrissat B."/>
            <person name="Grigoriev I.V."/>
            <person name="Yang Z.L."/>
            <person name="Xu J."/>
            <person name="Martin F.M."/>
        </authorList>
    </citation>
    <scope>NUCLEOTIDE SEQUENCE</scope>
    <source>
        <strain evidence="6">KKN 215</strain>
    </source>
</reference>
<feature type="region of interest" description="Disordered" evidence="4">
    <location>
        <begin position="143"/>
        <end position="171"/>
    </location>
</feature>
<evidence type="ECO:0000256" key="1">
    <source>
        <dbReference type="ARBA" id="ARBA00023125"/>
    </source>
</evidence>
<keyword evidence="7" id="KW-1185">Reference proteome</keyword>
<dbReference type="GO" id="GO:0000978">
    <property type="term" value="F:RNA polymerase II cis-regulatory region sequence-specific DNA binding"/>
    <property type="evidence" value="ECO:0007669"/>
    <property type="project" value="TreeGrafter"/>
</dbReference>
<dbReference type="CDD" id="cd01389">
    <property type="entry name" value="HMG-box_ROX1-like"/>
    <property type="match status" value="1"/>
</dbReference>
<keyword evidence="1 3" id="KW-0238">DNA-binding</keyword>
<dbReference type="GO" id="GO:0000981">
    <property type="term" value="F:DNA-binding transcription factor activity, RNA polymerase II-specific"/>
    <property type="evidence" value="ECO:0007669"/>
    <property type="project" value="TreeGrafter"/>
</dbReference>